<protein>
    <submittedName>
        <fullName evidence="5">EspG family protein</fullName>
    </submittedName>
</protein>
<dbReference type="RefSeq" id="WP_073484054.1">
    <property type="nucleotide sequence ID" value="NZ_FQVN01000005.1"/>
</dbReference>
<evidence type="ECO:0000313" key="5">
    <source>
        <dbReference type="EMBL" id="SHF80786.1"/>
    </source>
</evidence>
<name>A0A1M5ENM7_STRHI</name>
<proteinExistence type="inferred from homology"/>
<comment type="subcellular location">
    <subcellularLocation>
        <location evidence="1">Cytoplasm</location>
    </subcellularLocation>
</comment>
<reference evidence="5 6" key="1">
    <citation type="submission" date="2016-11" db="EMBL/GenBank/DDBJ databases">
        <authorList>
            <person name="Jaros S."/>
            <person name="Januszkiewicz K."/>
            <person name="Wedrychowicz H."/>
        </authorList>
    </citation>
    <scope>NUCLEOTIDE SEQUENCE [LARGE SCALE GENOMIC DNA]</scope>
    <source>
        <strain evidence="5 6">DSM 44523</strain>
    </source>
</reference>
<dbReference type="Pfam" id="PF14011">
    <property type="entry name" value="ESX-1_EspG"/>
    <property type="match status" value="1"/>
</dbReference>
<dbReference type="Proteomes" id="UP000184501">
    <property type="component" value="Unassembled WGS sequence"/>
</dbReference>
<dbReference type="OrthoDB" id="3676008at2"/>
<evidence type="ECO:0000313" key="6">
    <source>
        <dbReference type="Proteomes" id="UP000184501"/>
    </source>
</evidence>
<dbReference type="STRING" id="2017.SAMN05444320_10562"/>
<gene>
    <name evidence="5" type="ORF">SAMN05444320_10562</name>
</gene>
<evidence type="ECO:0000256" key="1">
    <source>
        <dbReference type="ARBA" id="ARBA00004496"/>
    </source>
</evidence>
<evidence type="ECO:0000256" key="2">
    <source>
        <dbReference type="ARBA" id="ARBA00006411"/>
    </source>
</evidence>
<dbReference type="InterPro" id="IPR025734">
    <property type="entry name" value="EspG"/>
</dbReference>
<dbReference type="AlphaFoldDB" id="A0A1M5ENM7"/>
<accession>A0A1M5ENM7</accession>
<comment type="similarity">
    <text evidence="2">Belongs to the EspG family.</text>
</comment>
<keyword evidence="3" id="KW-0963">Cytoplasm</keyword>
<dbReference type="EMBL" id="FQVN01000005">
    <property type="protein sequence ID" value="SHF80786.1"/>
    <property type="molecule type" value="Genomic_DNA"/>
</dbReference>
<sequence length="261" mass="27919">MADHDYLLSRHAWDVLWRDRELGPMPYPVDVPSHGRTATERAELRDEVHADLADRGLLRRGRLDADLDDLLRVLSTADVLVDVVGHVGRPLRAVAASDGRTAALAVLDGDEVGLSAIRPTALAGAVVDLVPARPAGPGAAMTVPLAALARAVRQDDVDLDDPFADPDEDERQALVRAGVPAGRAEELLDLAGSRIAGGQVGVSRAERHGGGPRRHGPLVSWFDTDRGRYLAVPDGDWLSIAPIDNPRLAARVDDLLVDARD</sequence>
<evidence type="ECO:0000256" key="3">
    <source>
        <dbReference type="ARBA" id="ARBA00022490"/>
    </source>
</evidence>
<keyword evidence="6" id="KW-1185">Reference proteome</keyword>
<evidence type="ECO:0000256" key="4">
    <source>
        <dbReference type="ARBA" id="ARBA00023186"/>
    </source>
</evidence>
<keyword evidence="4" id="KW-0143">Chaperone</keyword>
<organism evidence="5 6">
    <name type="scientific">Streptoalloteichus hindustanus</name>
    <dbReference type="NCBI Taxonomy" id="2017"/>
    <lineage>
        <taxon>Bacteria</taxon>
        <taxon>Bacillati</taxon>
        <taxon>Actinomycetota</taxon>
        <taxon>Actinomycetes</taxon>
        <taxon>Pseudonocardiales</taxon>
        <taxon>Pseudonocardiaceae</taxon>
        <taxon>Streptoalloteichus</taxon>
    </lineage>
</organism>